<dbReference type="InterPro" id="IPR002591">
    <property type="entry name" value="Phosphodiest/P_Trfase"/>
</dbReference>
<dbReference type="InterPro" id="IPR017850">
    <property type="entry name" value="Alkaline_phosphatase_core_sf"/>
</dbReference>
<evidence type="ECO:0008006" key="3">
    <source>
        <dbReference type="Google" id="ProtNLM"/>
    </source>
</evidence>
<dbReference type="STRING" id="1125699.HMPREF9194_00486"/>
<accession>S3K163</accession>
<dbReference type="PATRIC" id="fig|1125699.3.peg.491"/>
<dbReference type="Pfam" id="PF01663">
    <property type="entry name" value="Phosphodiest"/>
    <property type="match status" value="1"/>
</dbReference>
<dbReference type="RefSeq" id="WP_016524783.1">
    <property type="nucleotide sequence ID" value="NZ_KE332518.1"/>
</dbReference>
<dbReference type="SUPFAM" id="SSF53649">
    <property type="entry name" value="Alkaline phosphatase-like"/>
    <property type="match status" value="1"/>
</dbReference>
<dbReference type="eggNOG" id="COG1524">
    <property type="taxonomic scope" value="Bacteria"/>
</dbReference>
<dbReference type="AlphaFoldDB" id="S3K163"/>
<dbReference type="Proteomes" id="UP000014541">
    <property type="component" value="Unassembled WGS sequence"/>
</dbReference>
<name>S3K163_TREMA</name>
<evidence type="ECO:0000313" key="1">
    <source>
        <dbReference type="EMBL" id="EPF31993.1"/>
    </source>
</evidence>
<reference evidence="1 2" key="1">
    <citation type="submission" date="2013-04" db="EMBL/GenBank/DDBJ databases">
        <title>The Genome Sequence of Treponema maltophilum ATCC 51939.</title>
        <authorList>
            <consortium name="The Broad Institute Genomics Platform"/>
            <person name="Earl A."/>
            <person name="Ward D."/>
            <person name="Feldgarden M."/>
            <person name="Gevers D."/>
            <person name="Leonetti C."/>
            <person name="Blanton J.M."/>
            <person name="Dewhirst F.E."/>
            <person name="Izard J."/>
            <person name="Walker B."/>
            <person name="Young S."/>
            <person name="Zeng Q."/>
            <person name="Gargeya S."/>
            <person name="Fitzgerald M."/>
            <person name="Haas B."/>
            <person name="Abouelleil A."/>
            <person name="Allen A.W."/>
            <person name="Alvarado L."/>
            <person name="Arachchi H.M."/>
            <person name="Berlin A.M."/>
            <person name="Chapman S.B."/>
            <person name="Gainer-Dewar J."/>
            <person name="Goldberg J."/>
            <person name="Griggs A."/>
            <person name="Gujja S."/>
            <person name="Hansen M."/>
            <person name="Howarth C."/>
            <person name="Imamovic A."/>
            <person name="Ireland A."/>
            <person name="Larimer J."/>
            <person name="McCowan C."/>
            <person name="Murphy C."/>
            <person name="Pearson M."/>
            <person name="Poon T.W."/>
            <person name="Priest M."/>
            <person name="Roberts A."/>
            <person name="Saif S."/>
            <person name="Shea T."/>
            <person name="Sisk P."/>
            <person name="Sykes S."/>
            <person name="Wortman J."/>
            <person name="Nusbaum C."/>
            <person name="Birren B."/>
        </authorList>
    </citation>
    <scope>NUCLEOTIDE SEQUENCE [LARGE SCALE GENOMIC DNA]</scope>
    <source>
        <strain evidence="1 2">ATCC 51939</strain>
    </source>
</reference>
<dbReference type="OrthoDB" id="502398at2"/>
<protein>
    <recommendedName>
        <fullName evidence="3">Type I phosphodiesterase/nucleotide pyrophosphatase</fullName>
    </recommendedName>
</protein>
<organism evidence="1 2">
    <name type="scientific">Treponema maltophilum ATCC 51939</name>
    <dbReference type="NCBI Taxonomy" id="1125699"/>
    <lineage>
        <taxon>Bacteria</taxon>
        <taxon>Pseudomonadati</taxon>
        <taxon>Spirochaetota</taxon>
        <taxon>Spirochaetia</taxon>
        <taxon>Spirochaetales</taxon>
        <taxon>Treponemataceae</taxon>
        <taxon>Treponema</taxon>
    </lineage>
</organism>
<dbReference type="HOGENOM" id="CLU_039939_1_0_12"/>
<gene>
    <name evidence="1" type="ORF">HMPREF9194_00486</name>
</gene>
<evidence type="ECO:0000313" key="2">
    <source>
        <dbReference type="Proteomes" id="UP000014541"/>
    </source>
</evidence>
<sequence length="399" mass="44095">MIVFPDYTRCPVNLVSSIAKHMGAEVFHPTLPEADALLTHKAYRNIVLFLFDGMGIDVMEHHLKSDSFLRTHLLCSLSSVYPPTTTAATTSVESALTPAEHGWLGWTVYFPSVDANVNVFTNMLKDTTTKAAPYHVGMQDIPYTKIYERIDSADEESGVKAYSVSRFGTNKVRTAKGMFDEVFRLCSQGGKKYIYAYHEKPDNIMHVAGTYGGLAKHSVQHINSSVQRFCRRLKQNPASRDTLVLVIADHGHIPVVNADLTSYPDLEAMFVRRPSLEPRAVNFFIKPESLKAFPAAFASHFKTIFPSSLFGSETLPEAAGQSFETGDADFVLFSRAEVLRMKLFGPGTGHPSLKHSVGDYLAASCSALTLTDSPKSHHFKSHHAGLTVQEMRIPLIAVL</sequence>
<dbReference type="EMBL" id="ATFF01000005">
    <property type="protein sequence ID" value="EPF31993.1"/>
    <property type="molecule type" value="Genomic_DNA"/>
</dbReference>
<dbReference type="Gene3D" id="3.40.720.10">
    <property type="entry name" value="Alkaline Phosphatase, subunit A"/>
    <property type="match status" value="1"/>
</dbReference>
<keyword evidence="2" id="KW-1185">Reference proteome</keyword>
<proteinExistence type="predicted"/>
<comment type="caution">
    <text evidence="1">The sequence shown here is derived from an EMBL/GenBank/DDBJ whole genome shotgun (WGS) entry which is preliminary data.</text>
</comment>